<feature type="region of interest" description="Disordered" evidence="1">
    <location>
        <begin position="19"/>
        <end position="50"/>
    </location>
</feature>
<reference evidence="3" key="1">
    <citation type="journal article" date="2011" name="PLoS Genet.">
        <title>Genomic analysis of the necrotrophic fungal pathogens Sclerotinia sclerotiorum and Botrytis cinerea.</title>
        <authorList>
            <person name="Amselem J."/>
            <person name="Cuomo C.A."/>
            <person name="van Kan J.A."/>
            <person name="Viaud M."/>
            <person name="Benito E.P."/>
            <person name="Couloux A."/>
            <person name="Coutinho P.M."/>
            <person name="de Vries R.P."/>
            <person name="Dyer P.S."/>
            <person name="Fillinger S."/>
            <person name="Fournier E."/>
            <person name="Gout L."/>
            <person name="Hahn M."/>
            <person name="Kohn L."/>
            <person name="Lapalu N."/>
            <person name="Plummer K.M."/>
            <person name="Pradier J.M."/>
            <person name="Quevillon E."/>
            <person name="Sharon A."/>
            <person name="Simon A."/>
            <person name="ten Have A."/>
            <person name="Tudzynski B."/>
            <person name="Tudzynski P."/>
            <person name="Wincker P."/>
            <person name="Andrew M."/>
            <person name="Anthouard V."/>
            <person name="Beever R.E."/>
            <person name="Beffa R."/>
            <person name="Benoit I."/>
            <person name="Bouzid O."/>
            <person name="Brault B."/>
            <person name="Chen Z."/>
            <person name="Choquer M."/>
            <person name="Collemare J."/>
            <person name="Cotton P."/>
            <person name="Danchin E.G."/>
            <person name="Da Silva C."/>
            <person name="Gautier A."/>
            <person name="Giraud C."/>
            <person name="Giraud T."/>
            <person name="Gonzalez C."/>
            <person name="Grossetete S."/>
            <person name="Guldener U."/>
            <person name="Henrissat B."/>
            <person name="Howlett B.J."/>
            <person name="Kodira C."/>
            <person name="Kretschmer M."/>
            <person name="Lappartient A."/>
            <person name="Leroch M."/>
            <person name="Levis C."/>
            <person name="Mauceli E."/>
            <person name="Neuveglise C."/>
            <person name="Oeser B."/>
            <person name="Pearson M."/>
            <person name="Poulain J."/>
            <person name="Poussereau N."/>
            <person name="Quesneville H."/>
            <person name="Rascle C."/>
            <person name="Schumacher J."/>
            <person name="Segurens B."/>
            <person name="Sexton A."/>
            <person name="Silva E."/>
            <person name="Sirven C."/>
            <person name="Soanes D.M."/>
            <person name="Talbot N.J."/>
            <person name="Templeton M."/>
            <person name="Yandava C."/>
            <person name="Yarden O."/>
            <person name="Zeng Q."/>
            <person name="Rollins J.A."/>
            <person name="Lebrun M.H."/>
            <person name="Dickman M."/>
        </authorList>
    </citation>
    <scope>NUCLEOTIDE SEQUENCE [LARGE SCALE GENOMIC DNA]</scope>
    <source>
        <strain evidence="3">ATCC 18683 / 1980 / Ss-1</strain>
    </source>
</reference>
<evidence type="ECO:0000256" key="1">
    <source>
        <dbReference type="SAM" id="MobiDB-lite"/>
    </source>
</evidence>
<name>A7EXV5_SCLS1</name>
<dbReference type="GeneID" id="5484978"/>
<evidence type="ECO:0000313" key="3">
    <source>
        <dbReference type="Proteomes" id="UP000001312"/>
    </source>
</evidence>
<gene>
    <name evidence="2" type="ORF">SS1G_10170</name>
</gene>
<proteinExistence type="predicted"/>
<dbReference type="EMBL" id="CH476635">
    <property type="protein sequence ID" value="EDN94297.1"/>
    <property type="molecule type" value="Genomic_DNA"/>
</dbReference>
<accession>A7EXV5</accession>
<sequence>MREILQDWINIFPMMMTTNAPNRDTTTSPEDMHTCQPLTSNRQGDMPLPKKISSYRDFPNVLCIHLHSFFPHQLFDIHPRRPISVLRQHVRDN</sequence>
<dbReference type="Proteomes" id="UP000001312">
    <property type="component" value="Unassembled WGS sequence"/>
</dbReference>
<organism evidence="2 3">
    <name type="scientific">Sclerotinia sclerotiorum (strain ATCC 18683 / 1980 / Ss-1)</name>
    <name type="common">White mold</name>
    <name type="synonym">Whetzelinia sclerotiorum</name>
    <dbReference type="NCBI Taxonomy" id="665079"/>
    <lineage>
        <taxon>Eukaryota</taxon>
        <taxon>Fungi</taxon>
        <taxon>Dikarya</taxon>
        <taxon>Ascomycota</taxon>
        <taxon>Pezizomycotina</taxon>
        <taxon>Leotiomycetes</taxon>
        <taxon>Helotiales</taxon>
        <taxon>Sclerotiniaceae</taxon>
        <taxon>Sclerotinia</taxon>
    </lineage>
</organism>
<protein>
    <submittedName>
        <fullName evidence="2">Uncharacterized protein</fullName>
    </submittedName>
</protein>
<dbReference type="AlphaFoldDB" id="A7EXV5"/>
<dbReference type="RefSeq" id="XP_001588623.1">
    <property type="nucleotide sequence ID" value="XM_001588573.1"/>
</dbReference>
<dbReference type="HOGENOM" id="CLU_2401020_0_0_1"/>
<evidence type="ECO:0000313" key="2">
    <source>
        <dbReference type="EMBL" id="EDN94297.1"/>
    </source>
</evidence>
<dbReference type="InParanoid" id="A7EXV5"/>
<keyword evidence="3" id="KW-1185">Reference proteome</keyword>
<dbReference type="KEGG" id="ssl:SS1G_10170"/>
<feature type="compositionally biased region" description="Polar residues" evidence="1">
    <location>
        <begin position="19"/>
        <end position="29"/>
    </location>
</feature>